<proteinExistence type="predicted"/>
<dbReference type="EMBL" id="CAJGYO010000005">
    <property type="protein sequence ID" value="CAD6232789.1"/>
    <property type="molecule type" value="Genomic_DNA"/>
</dbReference>
<evidence type="ECO:0000313" key="2">
    <source>
        <dbReference type="EMBL" id="CAD6232789.1"/>
    </source>
</evidence>
<organism evidence="2 3">
    <name type="scientific">Miscanthus lutarioriparius</name>
    <dbReference type="NCBI Taxonomy" id="422564"/>
    <lineage>
        <taxon>Eukaryota</taxon>
        <taxon>Viridiplantae</taxon>
        <taxon>Streptophyta</taxon>
        <taxon>Embryophyta</taxon>
        <taxon>Tracheophyta</taxon>
        <taxon>Spermatophyta</taxon>
        <taxon>Magnoliopsida</taxon>
        <taxon>Liliopsida</taxon>
        <taxon>Poales</taxon>
        <taxon>Poaceae</taxon>
        <taxon>PACMAD clade</taxon>
        <taxon>Panicoideae</taxon>
        <taxon>Andropogonodae</taxon>
        <taxon>Andropogoneae</taxon>
        <taxon>Saccharinae</taxon>
        <taxon>Miscanthus</taxon>
    </lineage>
</organism>
<dbReference type="AlphaFoldDB" id="A0A811P3E9"/>
<comment type="caution">
    <text evidence="2">The sequence shown here is derived from an EMBL/GenBank/DDBJ whole genome shotgun (WGS) entry which is preliminary data.</text>
</comment>
<sequence>MDCCSTTAPYSIEDPRHPPESFSIEADDFLGGEGSCGLRASQSCLAARKGDAAVGAGPEGEEAGVEGPLTLSCASRGSTPCPGTASCGQRSERSGGAWSRR</sequence>
<keyword evidence="3" id="KW-1185">Reference proteome</keyword>
<accession>A0A811P3E9</accession>
<evidence type="ECO:0000256" key="1">
    <source>
        <dbReference type="SAM" id="MobiDB-lite"/>
    </source>
</evidence>
<evidence type="ECO:0000313" key="3">
    <source>
        <dbReference type="Proteomes" id="UP000604825"/>
    </source>
</evidence>
<reference evidence="2" key="1">
    <citation type="submission" date="2020-10" db="EMBL/GenBank/DDBJ databases">
        <authorList>
            <person name="Han B."/>
            <person name="Lu T."/>
            <person name="Zhao Q."/>
            <person name="Huang X."/>
            <person name="Zhao Y."/>
        </authorList>
    </citation>
    <scope>NUCLEOTIDE SEQUENCE</scope>
</reference>
<protein>
    <submittedName>
        <fullName evidence="2">Uncharacterized protein</fullName>
    </submittedName>
</protein>
<feature type="region of interest" description="Disordered" evidence="1">
    <location>
        <begin position="76"/>
        <end position="101"/>
    </location>
</feature>
<gene>
    <name evidence="2" type="ORF">NCGR_LOCUS22385</name>
</gene>
<name>A0A811P3E9_9POAL</name>
<dbReference type="Proteomes" id="UP000604825">
    <property type="component" value="Unassembled WGS sequence"/>
</dbReference>
<feature type="region of interest" description="Disordered" evidence="1">
    <location>
        <begin position="1"/>
        <end position="20"/>
    </location>
</feature>